<dbReference type="Proteomes" id="UP001157502">
    <property type="component" value="Chromosome 13"/>
</dbReference>
<evidence type="ECO:0000313" key="1">
    <source>
        <dbReference type="EMBL" id="KAJ8002773.1"/>
    </source>
</evidence>
<keyword evidence="2" id="KW-1185">Reference proteome</keyword>
<gene>
    <name evidence="1" type="ORF">DPEC_G00162440</name>
</gene>
<reference evidence="1" key="1">
    <citation type="submission" date="2021-05" db="EMBL/GenBank/DDBJ databases">
        <authorList>
            <person name="Pan Q."/>
            <person name="Jouanno E."/>
            <person name="Zahm M."/>
            <person name="Klopp C."/>
            <person name="Cabau C."/>
            <person name="Louis A."/>
            <person name="Berthelot C."/>
            <person name="Parey E."/>
            <person name="Roest Crollius H."/>
            <person name="Montfort J."/>
            <person name="Robinson-Rechavi M."/>
            <person name="Bouchez O."/>
            <person name="Lampietro C."/>
            <person name="Lopez Roques C."/>
            <person name="Donnadieu C."/>
            <person name="Postlethwait J."/>
            <person name="Bobe J."/>
            <person name="Dillon D."/>
            <person name="Chandos A."/>
            <person name="von Hippel F."/>
            <person name="Guiguen Y."/>
        </authorList>
    </citation>
    <scope>NUCLEOTIDE SEQUENCE</scope>
    <source>
        <strain evidence="1">YG-Jan2019</strain>
    </source>
</reference>
<proteinExistence type="predicted"/>
<organism evidence="1 2">
    <name type="scientific">Dallia pectoralis</name>
    <name type="common">Alaska blackfish</name>
    <dbReference type="NCBI Taxonomy" id="75939"/>
    <lineage>
        <taxon>Eukaryota</taxon>
        <taxon>Metazoa</taxon>
        <taxon>Chordata</taxon>
        <taxon>Craniata</taxon>
        <taxon>Vertebrata</taxon>
        <taxon>Euteleostomi</taxon>
        <taxon>Actinopterygii</taxon>
        <taxon>Neopterygii</taxon>
        <taxon>Teleostei</taxon>
        <taxon>Protacanthopterygii</taxon>
        <taxon>Esociformes</taxon>
        <taxon>Umbridae</taxon>
        <taxon>Dallia</taxon>
    </lineage>
</organism>
<comment type="caution">
    <text evidence="1">The sequence shown here is derived from an EMBL/GenBank/DDBJ whole genome shotgun (WGS) entry which is preliminary data.</text>
</comment>
<sequence length="293" mass="34015">MIDFTFILHRGKINPQTMFHKSAFNIIFLVIFGFRCDYEDMILKQLIHLLTQIAKIFNGPWAMVYDMHPIMKHLPLPFQKAFDNVESAKIIISDLINEHKKTRETGKPRDLTDSYLDEIDKRANDGSSFNETQLIYNAMELQFAGTDTTSNTLLTAFLYLMTNPKIQEKCQQEIDTVLEGKEQASFEDRHMMPYTQAVIHEVQRIASTVPLSVFHKTTRDTELMGYSIPKDTLIIPNLDSVLHEEGQWKFPHEFNPLNFLNEQESLRSLRPSCHSLQGPECVLEKDSLVWRSF</sequence>
<dbReference type="EMBL" id="CM055740">
    <property type="protein sequence ID" value="KAJ8002773.1"/>
    <property type="molecule type" value="Genomic_DNA"/>
</dbReference>
<evidence type="ECO:0000313" key="2">
    <source>
        <dbReference type="Proteomes" id="UP001157502"/>
    </source>
</evidence>
<name>A0ACC2GGA9_DALPE</name>
<protein>
    <submittedName>
        <fullName evidence="1">Uncharacterized protein</fullName>
    </submittedName>
</protein>
<accession>A0ACC2GGA9</accession>